<dbReference type="InterPro" id="IPR018357">
    <property type="entry name" value="Hexapep_transf_CS"/>
</dbReference>
<keyword evidence="2" id="KW-0677">Repeat</keyword>
<dbReference type="CDD" id="cd04647">
    <property type="entry name" value="LbH_MAT_like"/>
    <property type="match status" value="1"/>
</dbReference>
<sequence length="186" mass="20293">MEIVKNAISFIYTKLFWKNARLVRLPIRVRGKDCMSYGPGFTTGYSCRIEMNGIKAPEKLIIGENCVIGDYAHIVANKKVVIGNGVLMASRVFITDTNHGEYSGLSETSNPEVSPNKRPLSYKKVTIGDNVWLGENVSILPGVVIGDGSIIGANAVVTKSIPVNCIAAGNPAKVIKIYNPDLRRWI</sequence>
<dbReference type="SUPFAM" id="SSF51161">
    <property type="entry name" value="Trimeric LpxA-like enzymes"/>
    <property type="match status" value="1"/>
</dbReference>
<dbReference type="HOGENOM" id="CLU_051638_7_0_9"/>
<dbReference type="Proteomes" id="UP000029500">
    <property type="component" value="Chromosome"/>
</dbReference>
<evidence type="ECO:0008006" key="5">
    <source>
        <dbReference type="Google" id="ProtNLM"/>
    </source>
</evidence>
<protein>
    <recommendedName>
        <fullName evidence="5">Acetyltransferase</fullName>
    </recommendedName>
</protein>
<evidence type="ECO:0000256" key="1">
    <source>
        <dbReference type="ARBA" id="ARBA00022679"/>
    </source>
</evidence>
<dbReference type="PROSITE" id="PS00101">
    <property type="entry name" value="HEXAPEP_TRANSFERASES"/>
    <property type="match status" value="1"/>
</dbReference>
<dbReference type="AlphaFoldDB" id="A0A089MGR9"/>
<dbReference type="InterPro" id="IPR001451">
    <property type="entry name" value="Hexapep"/>
</dbReference>
<dbReference type="PANTHER" id="PTHR23416">
    <property type="entry name" value="SIALIC ACID SYNTHASE-RELATED"/>
    <property type="match status" value="1"/>
</dbReference>
<dbReference type="InterPro" id="IPR051159">
    <property type="entry name" value="Hexapeptide_acetyltransf"/>
</dbReference>
<dbReference type="InterPro" id="IPR011004">
    <property type="entry name" value="Trimer_LpxA-like_sf"/>
</dbReference>
<accession>A0A089MGR9</accession>
<reference evidence="3 4" key="1">
    <citation type="submission" date="2014-08" db="EMBL/GenBank/DDBJ databases">
        <title>Comparative genomics of the Paenibacillus odorifer group.</title>
        <authorList>
            <person name="den Bakker H.C."/>
            <person name="Tsai Y.-C."/>
            <person name="Martin N."/>
            <person name="Korlach J."/>
            <person name="Wiedmann M."/>
        </authorList>
    </citation>
    <scope>NUCLEOTIDE SEQUENCE [LARGE SCALE GENOMIC DNA]</scope>
    <source>
        <strain evidence="3 4">DSM 15220</strain>
    </source>
</reference>
<dbReference type="PANTHER" id="PTHR23416:SF78">
    <property type="entry name" value="LIPOPOLYSACCHARIDE BIOSYNTHESIS O-ACETYL TRANSFERASE WBBJ-RELATED"/>
    <property type="match status" value="1"/>
</dbReference>
<keyword evidence="4" id="KW-1185">Reference proteome</keyword>
<organism evidence="3 4">
    <name type="scientific">Paenibacillus graminis</name>
    <dbReference type="NCBI Taxonomy" id="189425"/>
    <lineage>
        <taxon>Bacteria</taxon>
        <taxon>Bacillati</taxon>
        <taxon>Bacillota</taxon>
        <taxon>Bacilli</taxon>
        <taxon>Bacillales</taxon>
        <taxon>Paenibacillaceae</taxon>
        <taxon>Paenibacillus</taxon>
    </lineage>
</organism>
<keyword evidence="1" id="KW-0808">Transferase</keyword>
<gene>
    <name evidence="3" type="ORF">PGRAT_26000</name>
</gene>
<dbReference type="eggNOG" id="COG0110">
    <property type="taxonomic scope" value="Bacteria"/>
</dbReference>
<dbReference type="STRING" id="189425.PGRAT_26000"/>
<dbReference type="KEGG" id="pgm:PGRAT_26000"/>
<name>A0A089MGR9_9BACL</name>
<evidence type="ECO:0000256" key="2">
    <source>
        <dbReference type="ARBA" id="ARBA00022737"/>
    </source>
</evidence>
<dbReference type="Pfam" id="PF00132">
    <property type="entry name" value="Hexapep"/>
    <property type="match status" value="1"/>
</dbReference>
<evidence type="ECO:0000313" key="3">
    <source>
        <dbReference type="EMBL" id="AIQ70698.1"/>
    </source>
</evidence>
<dbReference type="EMBL" id="CP009287">
    <property type="protein sequence ID" value="AIQ70698.1"/>
    <property type="molecule type" value="Genomic_DNA"/>
</dbReference>
<proteinExistence type="predicted"/>
<dbReference type="Gene3D" id="2.160.10.10">
    <property type="entry name" value="Hexapeptide repeat proteins"/>
    <property type="match status" value="1"/>
</dbReference>
<evidence type="ECO:0000313" key="4">
    <source>
        <dbReference type="Proteomes" id="UP000029500"/>
    </source>
</evidence>
<dbReference type="GO" id="GO:0016740">
    <property type="term" value="F:transferase activity"/>
    <property type="evidence" value="ECO:0007669"/>
    <property type="project" value="UniProtKB-KW"/>
</dbReference>